<dbReference type="GO" id="GO:0003743">
    <property type="term" value="F:translation initiation factor activity"/>
    <property type="evidence" value="ECO:0007669"/>
    <property type="project" value="UniProtKB-KW"/>
</dbReference>
<reference evidence="1 2" key="1">
    <citation type="journal article" date="2016" name="Genome Biol. Evol.">
        <title>Gene Family Evolution Reflects Adaptation to Soil Environmental Stressors in the Genome of the Collembolan Orchesella cincta.</title>
        <authorList>
            <person name="Faddeeva-Vakhrusheva A."/>
            <person name="Derks M.F."/>
            <person name="Anvar S.Y."/>
            <person name="Agamennone V."/>
            <person name="Suring W."/>
            <person name="Smit S."/>
            <person name="van Straalen N.M."/>
            <person name="Roelofs D."/>
        </authorList>
    </citation>
    <scope>NUCLEOTIDE SEQUENCE [LARGE SCALE GENOMIC DNA]</scope>
    <source>
        <tissue evidence="1">Mixed pool</tissue>
    </source>
</reference>
<name>A0A1D2M4R2_ORCCI</name>
<keyword evidence="2" id="KW-1185">Reference proteome</keyword>
<keyword evidence="1" id="KW-0396">Initiation factor</keyword>
<keyword evidence="1" id="KW-0648">Protein biosynthesis</keyword>
<evidence type="ECO:0000313" key="2">
    <source>
        <dbReference type="Proteomes" id="UP000094527"/>
    </source>
</evidence>
<protein>
    <submittedName>
        <fullName evidence="1">Transcription initiation factor IIB</fullName>
    </submittedName>
</protein>
<sequence length="76" mass="8549">MCLVVRVSNSRPAVFYYQFHQNSQRIFGGLISLRAVIMSRVDFEQAPEAPLVEDVRAGGQLCSERGLVVSDRYAMI</sequence>
<dbReference type="EMBL" id="LJIJ01004315">
    <property type="protein sequence ID" value="ODM87966.1"/>
    <property type="molecule type" value="Genomic_DNA"/>
</dbReference>
<evidence type="ECO:0000313" key="1">
    <source>
        <dbReference type="EMBL" id="ODM87966.1"/>
    </source>
</evidence>
<dbReference type="Proteomes" id="UP000094527">
    <property type="component" value="Unassembled WGS sequence"/>
</dbReference>
<comment type="caution">
    <text evidence="1">The sequence shown here is derived from an EMBL/GenBank/DDBJ whole genome shotgun (WGS) entry which is preliminary data.</text>
</comment>
<accession>A0A1D2M4R2</accession>
<gene>
    <name evidence="1" type="ORF">Ocin01_18717</name>
</gene>
<dbReference type="AlphaFoldDB" id="A0A1D2M4R2"/>
<organism evidence="1 2">
    <name type="scientific">Orchesella cincta</name>
    <name type="common">Springtail</name>
    <name type="synonym">Podura cincta</name>
    <dbReference type="NCBI Taxonomy" id="48709"/>
    <lineage>
        <taxon>Eukaryota</taxon>
        <taxon>Metazoa</taxon>
        <taxon>Ecdysozoa</taxon>
        <taxon>Arthropoda</taxon>
        <taxon>Hexapoda</taxon>
        <taxon>Collembola</taxon>
        <taxon>Entomobryomorpha</taxon>
        <taxon>Entomobryoidea</taxon>
        <taxon>Orchesellidae</taxon>
        <taxon>Orchesellinae</taxon>
        <taxon>Orchesella</taxon>
    </lineage>
</organism>
<proteinExistence type="predicted"/>